<gene>
    <name evidence="1" type="ORF">OKIT_0055</name>
</gene>
<dbReference type="AlphaFoldDB" id="G9WIP5"/>
<sequence length="318" mass="36187">MVETTYVIGNGFDLHLGLKTSYKDFYEYLDEQINEGKFEDNGLIKDIEDSIKDIRFHGDPNKPEKLDPEKERPLVNWANLEAGIKEDLQRLAQSEITHEVLSTRIDDFFYDLSKCLSQYLHSQNDLVHLNVSGSQATEGILAPFRNLASGDRDDLFNSIIKGNSEITDPNIKGHFEINFVNFNYTNTLDQYVSQVANIDDSDFKRVTYGSKIAAVNKKILHPNGTFDETSIVGVGRAEDIPKELSLEDYQIDYLSKLNFARNRHDGRVDETFKRLKDSDVTIIYGMSIGESDAVYFDKIIEGMIANPHKHVIIVRLPA</sequence>
<accession>G9WIP5</accession>
<keyword evidence="2" id="KW-1185">Reference proteome</keyword>
<dbReference type="Proteomes" id="UP000004959">
    <property type="component" value="Chromosome"/>
</dbReference>
<dbReference type="InterPro" id="IPR025935">
    <property type="entry name" value="AbiH"/>
</dbReference>
<dbReference type="EMBL" id="AFVZ01000001">
    <property type="protein sequence ID" value="EHN58184.1"/>
    <property type="molecule type" value="Genomic_DNA"/>
</dbReference>
<dbReference type="PATRIC" id="fig|1045004.4.peg.57"/>
<name>G9WIP5_9LACO</name>
<reference evidence="1 2" key="1">
    <citation type="journal article" date="2012" name="PLoS ONE">
        <title>Functional divergence in the genus oenococcus as predicted by genome sequencing of the newly-described species, Oenococcus kitaharae.</title>
        <authorList>
            <person name="Borneman A.R."/>
            <person name="McCarthy J.M."/>
            <person name="Chambers P.J."/>
            <person name="Bartowsky E.J."/>
        </authorList>
    </citation>
    <scope>NUCLEOTIDE SEQUENCE [LARGE SCALE GENOMIC DNA]</scope>
    <source>
        <strain evidence="2">DSM17330</strain>
    </source>
</reference>
<evidence type="ECO:0000313" key="1">
    <source>
        <dbReference type="EMBL" id="EHN58184.1"/>
    </source>
</evidence>
<organism evidence="1 2">
    <name type="scientific">Oenococcus kitaharae DSM 17330</name>
    <dbReference type="NCBI Taxonomy" id="1045004"/>
    <lineage>
        <taxon>Bacteria</taxon>
        <taxon>Bacillati</taxon>
        <taxon>Bacillota</taxon>
        <taxon>Bacilli</taxon>
        <taxon>Lactobacillales</taxon>
        <taxon>Lactobacillaceae</taxon>
        <taxon>Oenococcus</taxon>
    </lineage>
</organism>
<evidence type="ECO:0000313" key="2">
    <source>
        <dbReference type="Proteomes" id="UP000004959"/>
    </source>
</evidence>
<protein>
    <submittedName>
        <fullName evidence="1">Uncharacterized protein</fullName>
    </submittedName>
</protein>
<proteinExistence type="predicted"/>
<dbReference type="HOGENOM" id="CLU_841326_0_0_9"/>
<comment type="caution">
    <text evidence="1">The sequence shown here is derived from an EMBL/GenBank/DDBJ whole genome shotgun (WGS) entry which is preliminary data.</text>
</comment>
<dbReference type="RefSeq" id="WP_007744276.1">
    <property type="nucleotide sequence ID" value="NZ_CM001398.1"/>
</dbReference>
<dbReference type="eggNOG" id="ENOG5033616">
    <property type="taxonomic scope" value="Bacteria"/>
</dbReference>
<dbReference type="Pfam" id="PF14253">
    <property type="entry name" value="AbiH"/>
    <property type="match status" value="1"/>
</dbReference>